<dbReference type="SUPFAM" id="SSF53474">
    <property type="entry name" value="alpha/beta-Hydrolases"/>
    <property type="match status" value="1"/>
</dbReference>
<accession>A0ABQ3UQT0</accession>
<dbReference type="EMBL" id="BNJG01000001">
    <property type="protein sequence ID" value="GHO54732.1"/>
    <property type="molecule type" value="Genomic_DNA"/>
</dbReference>
<feature type="domain" description="AB hydrolase-1" evidence="1">
    <location>
        <begin position="19"/>
        <end position="250"/>
    </location>
</feature>
<reference evidence="2 3" key="1">
    <citation type="journal article" date="2021" name="Int. J. Syst. Evol. Microbiol.">
        <title>Reticulibacter mediterranei gen. nov., sp. nov., within the new family Reticulibacteraceae fam. nov., and Ktedonospora formicarum gen. nov., sp. nov., Ktedonobacter robiniae sp. nov., Dictyobacter formicarum sp. nov. and Dictyobacter arantiisoli sp. nov., belonging to the class Ktedonobacteria.</title>
        <authorList>
            <person name="Yabe S."/>
            <person name="Zheng Y."/>
            <person name="Wang C.M."/>
            <person name="Sakai Y."/>
            <person name="Abe K."/>
            <person name="Yokota A."/>
            <person name="Donadio S."/>
            <person name="Cavaletti L."/>
            <person name="Monciardini P."/>
        </authorList>
    </citation>
    <scope>NUCLEOTIDE SEQUENCE [LARGE SCALE GENOMIC DNA]</scope>
    <source>
        <strain evidence="2 3">SOSP1-30</strain>
    </source>
</reference>
<keyword evidence="2" id="KW-0378">Hydrolase</keyword>
<keyword evidence="3" id="KW-1185">Reference proteome</keyword>
<dbReference type="PANTHER" id="PTHR43798">
    <property type="entry name" value="MONOACYLGLYCEROL LIPASE"/>
    <property type="match status" value="1"/>
</dbReference>
<evidence type="ECO:0000259" key="1">
    <source>
        <dbReference type="Pfam" id="PF00561"/>
    </source>
</evidence>
<dbReference type="InterPro" id="IPR029058">
    <property type="entry name" value="AB_hydrolase_fold"/>
</dbReference>
<comment type="caution">
    <text evidence="2">The sequence shown here is derived from an EMBL/GenBank/DDBJ whole genome shotgun (WGS) entry which is preliminary data.</text>
</comment>
<evidence type="ECO:0000313" key="3">
    <source>
        <dbReference type="Proteomes" id="UP000654345"/>
    </source>
</evidence>
<evidence type="ECO:0000313" key="2">
    <source>
        <dbReference type="EMBL" id="GHO54732.1"/>
    </source>
</evidence>
<dbReference type="RefSeq" id="WP_201371407.1">
    <property type="nucleotide sequence ID" value="NZ_BNJG01000001.1"/>
</dbReference>
<organism evidence="2 3">
    <name type="scientific">Ktedonobacter robiniae</name>
    <dbReference type="NCBI Taxonomy" id="2778365"/>
    <lineage>
        <taxon>Bacteria</taxon>
        <taxon>Bacillati</taxon>
        <taxon>Chloroflexota</taxon>
        <taxon>Ktedonobacteria</taxon>
        <taxon>Ktedonobacterales</taxon>
        <taxon>Ktedonobacteraceae</taxon>
        <taxon>Ktedonobacter</taxon>
    </lineage>
</organism>
<sequence>MKVRIRNAEIAYDDHGIGYPIIFLHAFPLNRRMWEGQMLALLGEQRFRLVALDWCGLGESESQGREAVTMEDLADDIAGLMDALGMQDAILCGLSLGGYVAFAFLRKYPQRVKGLILADTRPGADNEEGRANRERMAQLALTEGTEAIADLQLPNLLAATTRQHAPEVEACVRQMILAATPVGIAAISRGMAKREDATMLLGAIHCPTLVLVGAQDRLTPPEVAREYAARIPGARLVVIEDAGHLSNLEQPEIFLQELRHFLLTTFPTTE</sequence>
<dbReference type="InterPro" id="IPR000073">
    <property type="entry name" value="AB_hydrolase_1"/>
</dbReference>
<dbReference type="Proteomes" id="UP000654345">
    <property type="component" value="Unassembled WGS sequence"/>
</dbReference>
<dbReference type="InterPro" id="IPR000639">
    <property type="entry name" value="Epox_hydrolase-like"/>
</dbReference>
<protein>
    <submittedName>
        <fullName evidence="2">Alpha/beta hydrolase</fullName>
    </submittedName>
</protein>
<proteinExistence type="predicted"/>
<gene>
    <name evidence="2" type="ORF">KSB_32070</name>
</gene>
<dbReference type="PRINTS" id="PR00412">
    <property type="entry name" value="EPOXHYDRLASE"/>
</dbReference>
<dbReference type="PRINTS" id="PR00111">
    <property type="entry name" value="ABHYDROLASE"/>
</dbReference>
<name>A0ABQ3UQT0_9CHLR</name>
<dbReference type="Gene3D" id="3.40.50.1820">
    <property type="entry name" value="alpha/beta hydrolase"/>
    <property type="match status" value="1"/>
</dbReference>
<dbReference type="Pfam" id="PF00561">
    <property type="entry name" value="Abhydrolase_1"/>
    <property type="match status" value="1"/>
</dbReference>
<dbReference type="GO" id="GO:0016787">
    <property type="term" value="F:hydrolase activity"/>
    <property type="evidence" value="ECO:0007669"/>
    <property type="project" value="UniProtKB-KW"/>
</dbReference>
<dbReference type="InterPro" id="IPR050266">
    <property type="entry name" value="AB_hydrolase_sf"/>
</dbReference>